<dbReference type="Gene3D" id="3.40.50.670">
    <property type="match status" value="2"/>
</dbReference>
<evidence type="ECO:0000256" key="9">
    <source>
        <dbReference type="ARBA" id="ARBA00022842"/>
    </source>
</evidence>
<comment type="function">
    <text evidence="13">A type II topoisomerase that negatively supercoils closed circular double-stranded (ds) DNA in an ATP-dependent manner to modulate DNA topology and maintain chromosomes in an underwound state. Negative supercoiling favors strand separation, and DNA replication, transcription, recombination and repair, all of which involve strand separation. Also able to catalyze the interconversion of other topological isomers of dsDNA rings, including catenanes and knotted rings. Type II topoisomerases break and join 2 DNA strands simultaneously in an ATP-dependent manner.</text>
</comment>
<dbReference type="Pfam" id="PF02518">
    <property type="entry name" value="HATPase_c"/>
    <property type="match status" value="1"/>
</dbReference>
<keyword evidence="8 13" id="KW-0067">ATP-binding</keyword>
<dbReference type="CDD" id="cd03366">
    <property type="entry name" value="TOPRIM_TopoIIA_GyrB"/>
    <property type="match status" value="1"/>
</dbReference>
<dbReference type="GO" id="GO:0005694">
    <property type="term" value="C:chromosome"/>
    <property type="evidence" value="ECO:0007669"/>
    <property type="project" value="InterPro"/>
</dbReference>
<accession>A0A0M3M1X5</accession>
<dbReference type="InterPro" id="IPR013759">
    <property type="entry name" value="Topo_IIA_B_C"/>
</dbReference>
<dbReference type="InterPro" id="IPR006171">
    <property type="entry name" value="TOPRIM_dom"/>
</dbReference>
<dbReference type="InterPro" id="IPR018522">
    <property type="entry name" value="TopoIIA_CS"/>
</dbReference>
<dbReference type="CDD" id="cd16928">
    <property type="entry name" value="HATPase_GyrB-like"/>
    <property type="match status" value="1"/>
</dbReference>
<dbReference type="InterPro" id="IPR011557">
    <property type="entry name" value="GyrB"/>
</dbReference>
<dbReference type="PANTHER" id="PTHR45866">
    <property type="entry name" value="DNA GYRASE/TOPOISOMERASE SUBUNIT B"/>
    <property type="match status" value="1"/>
</dbReference>
<dbReference type="InterPro" id="IPR002288">
    <property type="entry name" value="DNA_gyrase_B_C"/>
</dbReference>
<dbReference type="Pfam" id="PF01751">
    <property type="entry name" value="Toprim"/>
    <property type="match status" value="1"/>
</dbReference>
<dbReference type="InterPro" id="IPR036890">
    <property type="entry name" value="HATPase_C_sf"/>
</dbReference>
<evidence type="ECO:0000259" key="14">
    <source>
        <dbReference type="PROSITE" id="PS50880"/>
    </source>
</evidence>
<dbReference type="SUPFAM" id="SSF56719">
    <property type="entry name" value="Type II DNA topoisomerase"/>
    <property type="match status" value="1"/>
</dbReference>
<dbReference type="PROSITE" id="PS00177">
    <property type="entry name" value="TOPOISOMERASE_II"/>
    <property type="match status" value="1"/>
</dbReference>
<dbReference type="Gene3D" id="3.30.230.10">
    <property type="match status" value="1"/>
</dbReference>
<dbReference type="CDD" id="cd00822">
    <property type="entry name" value="TopoII_Trans_DNA_gyrase"/>
    <property type="match status" value="1"/>
</dbReference>
<evidence type="ECO:0000256" key="10">
    <source>
        <dbReference type="ARBA" id="ARBA00023029"/>
    </source>
</evidence>
<keyword evidence="7 13" id="KW-0547">Nucleotide-binding</keyword>
<evidence type="ECO:0000256" key="7">
    <source>
        <dbReference type="ARBA" id="ARBA00022741"/>
    </source>
</evidence>
<dbReference type="GO" id="GO:0046872">
    <property type="term" value="F:metal ion binding"/>
    <property type="evidence" value="ECO:0007669"/>
    <property type="project" value="UniProtKB-KW"/>
</dbReference>
<feature type="site" description="Interaction with DNA" evidence="13">
    <location>
        <position position="451"/>
    </location>
</feature>
<dbReference type="InterPro" id="IPR049353">
    <property type="entry name" value="GyrB_hook"/>
</dbReference>
<proteinExistence type="inferred from homology"/>
<dbReference type="PRINTS" id="PR01159">
    <property type="entry name" value="DNAGYRASEB"/>
</dbReference>
<dbReference type="SUPFAM" id="SSF55874">
    <property type="entry name" value="ATPase domain of HSP90 chaperone/DNA topoisomerase II/histidine kinase"/>
    <property type="match status" value="1"/>
</dbReference>
<dbReference type="GO" id="GO:0005737">
    <property type="term" value="C:cytoplasm"/>
    <property type="evidence" value="ECO:0007669"/>
    <property type="project" value="UniProtKB-SubCell"/>
</dbReference>
<dbReference type="GO" id="GO:0005524">
    <property type="term" value="F:ATP binding"/>
    <property type="evidence" value="ECO:0007669"/>
    <property type="project" value="UniProtKB-UniRule"/>
</dbReference>
<dbReference type="FunFam" id="3.40.50.670:FF:000005">
    <property type="entry name" value="DNA gyrase subunit B"/>
    <property type="match status" value="1"/>
</dbReference>
<dbReference type="PANTHER" id="PTHR45866:SF1">
    <property type="entry name" value="DNA GYRASE SUBUNIT B, MITOCHONDRIAL"/>
    <property type="match status" value="1"/>
</dbReference>
<dbReference type="GO" id="GO:0003918">
    <property type="term" value="F:DNA topoisomerase type II (double strand cut, ATP-hydrolyzing) activity"/>
    <property type="evidence" value="ECO:0007669"/>
    <property type="project" value="UniProtKB-UniRule"/>
</dbReference>
<comment type="catalytic activity">
    <reaction evidence="1 13">
        <text>ATP-dependent breakage, passage and rejoining of double-stranded DNA.</text>
        <dbReference type="EC" id="5.6.2.2"/>
    </reaction>
</comment>
<organism evidence="15">
    <name type="scientific">Rheinheimera salexigens</name>
    <dbReference type="NCBI Taxonomy" id="1628148"/>
    <lineage>
        <taxon>Bacteria</taxon>
        <taxon>Pseudomonadati</taxon>
        <taxon>Pseudomonadota</taxon>
        <taxon>Gammaproteobacteria</taxon>
        <taxon>Chromatiales</taxon>
        <taxon>Chromatiaceae</taxon>
        <taxon>Rheinheimera</taxon>
    </lineage>
</organism>
<keyword evidence="5 13" id="KW-0963">Cytoplasm</keyword>
<sequence length="806" mass="90447">MMAEQHNYDSSSIKVLKGLDAVRKRPGMYIGDTDDGSGLHHMVFEVVDNAIDETLAGHCTDIWVTIHSDGSVSVRDNGRGIPTDIHEEGVSAAEVIMTVLHAGGKFDDNSYKVSGGLHGVGVSVVNALSDKLELTIRRKGEVHNQIYRLGVPQAPLAIIGETEDTGTSLRFWPSPTVFTNLDFHYDILAKRLRELSFLNSGVSIILADERNDKKDHFKYEGGIEAFVQYLNRNKTSIHPKAFYFTDQRDDGISVEVAMQWNDTYQENVFCFTNNIPQRDGGAHLAGFRGALTRVLNSYIEHEGYAKKMKVSATGDDAREGLTAVVSVKVPDPKFSSQTKDKLVSSEVRSAVEGVMHEKLNEYLLENPADAKIIVGKIVDAARAREAARKAREMTRRKGALDIAGLPGKLADCQEKDPALSELYIVEGDSAGGSAKQGRNRKNQAILPLKGKILNVEKARFDKMLSSQEVGTLITALGCGIGREEYNPDKTRYHSIILMTDADVDGSHIRTLLLTFFYRQMPELIERGYIYIAQPPLYKVKKGKQEQYIKDEAGLTEYLTTLALDGSSLHVNAEAPGISGEWLEKIVRQYHTVSATIERLSRKIPFNLLNELIYVPALDAEQAKSEQYSEDWVKRLVQRLDEKEGDGSSYSYAVHEDRERQLFLPKIIIRQHGIDNEYLLHYDFITSRDYLSIAALGDEIRDLMEEGSFIKRGEKVKPVETFLEALEWLMSESKRGLYIQRYKGLGEMNPEQLWETTMDPQSRRMLQVTIEDAVGADQLFSTLMGDHVEPRRAFIEENALFVANLDV</sequence>
<evidence type="ECO:0000256" key="1">
    <source>
        <dbReference type="ARBA" id="ARBA00000185"/>
    </source>
</evidence>
<feature type="binding site" evidence="13">
    <location>
        <position position="500"/>
    </location>
    <ligand>
        <name>Mg(2+)</name>
        <dbReference type="ChEBI" id="CHEBI:18420"/>
        <label>1</label>
        <note>catalytic</note>
    </ligand>
</feature>
<comment type="subunit">
    <text evidence="13">Heterotetramer, composed of two GyrA and two GyrB chains. In the heterotetramer, GyrA contains the active site tyrosine that forms a transient covalent intermediate with DNA, while GyrB binds cofactors and catalyzes ATP hydrolysis.</text>
</comment>
<dbReference type="GO" id="GO:0003677">
    <property type="term" value="F:DNA binding"/>
    <property type="evidence" value="ECO:0007669"/>
    <property type="project" value="UniProtKB-KW"/>
</dbReference>
<evidence type="ECO:0000256" key="5">
    <source>
        <dbReference type="ARBA" id="ARBA00022490"/>
    </source>
</evidence>
<comment type="miscellaneous">
    <text evidence="13">Few gyrases are as efficient as E.coli at forming negative supercoils. Not all organisms have 2 type II topoisomerases; in organisms with a single type II topoisomerase this enzyme also has to decatenate newly replicated chromosomes.</text>
</comment>
<dbReference type="FunFam" id="3.30.230.10:FF:000005">
    <property type="entry name" value="DNA gyrase subunit B"/>
    <property type="match status" value="1"/>
</dbReference>
<feature type="site" description="Interaction with DNA" evidence="13">
    <location>
        <position position="454"/>
    </location>
</feature>
<reference evidence="15" key="1">
    <citation type="journal article" date="2018" name="Int. J. Syst. Evol. Microbiol.">
        <title>Rheinheimera salexigens sp. nov., isolated from a fishing hook, and emended description of the genus Rheinheimera.</title>
        <authorList>
            <person name="Hayashi K."/>
            <person name="Busse H.J."/>
            <person name="Golke J."/>
            <person name="Anderson J."/>
            <person name="Wan X."/>
            <person name="Hou S."/>
            <person name="Chain P.S."/>
            <person name="Prescott R.D."/>
            <person name="Donachie S.P."/>
        </authorList>
    </citation>
    <scope>NUCLEOTIDE SEQUENCE</scope>
    <source>
        <strain evidence="15">KH87</strain>
    </source>
</reference>
<dbReference type="InterPro" id="IPR034160">
    <property type="entry name" value="TOPRIM_GyrB"/>
</dbReference>
<evidence type="ECO:0000313" key="15">
    <source>
        <dbReference type="EMBL" id="AJT34955.2"/>
    </source>
</evidence>
<dbReference type="SMART" id="SM00387">
    <property type="entry name" value="HATPase_c"/>
    <property type="match status" value="1"/>
</dbReference>
<dbReference type="InterPro" id="IPR003594">
    <property type="entry name" value="HATPase_dom"/>
</dbReference>
<evidence type="ECO:0000256" key="3">
    <source>
        <dbReference type="ARBA" id="ARBA00012895"/>
    </source>
</evidence>
<dbReference type="NCBIfam" id="TIGR01059">
    <property type="entry name" value="gyrB"/>
    <property type="match status" value="1"/>
</dbReference>
<dbReference type="SMART" id="SM00433">
    <property type="entry name" value="TOP2c"/>
    <property type="match status" value="1"/>
</dbReference>
<keyword evidence="6 13" id="KW-0479">Metal-binding</keyword>
<feature type="binding site" evidence="13">
    <location>
        <position position="426"/>
    </location>
    <ligand>
        <name>Mg(2+)</name>
        <dbReference type="ChEBI" id="CHEBI:18420"/>
        <label>1</label>
        <note>catalytic</note>
    </ligand>
</feature>
<dbReference type="InterPro" id="IPR013506">
    <property type="entry name" value="Topo_IIA_bsu_dom2"/>
</dbReference>
<dbReference type="InterPro" id="IPR000565">
    <property type="entry name" value="Topo_IIA_B"/>
</dbReference>
<evidence type="ECO:0000256" key="4">
    <source>
        <dbReference type="ARBA" id="ARBA00019166"/>
    </source>
</evidence>
<dbReference type="Gene3D" id="3.10.20.690">
    <property type="match status" value="1"/>
</dbReference>
<feature type="binding site" evidence="13">
    <location>
        <position position="502"/>
    </location>
    <ligand>
        <name>Mg(2+)</name>
        <dbReference type="ChEBI" id="CHEBI:18420"/>
        <label>2</label>
    </ligand>
</feature>
<dbReference type="GO" id="GO:0006265">
    <property type="term" value="P:DNA topological change"/>
    <property type="evidence" value="ECO:0007669"/>
    <property type="project" value="UniProtKB-UniRule"/>
</dbReference>
<dbReference type="PRINTS" id="PR00418">
    <property type="entry name" value="TPI2FAMILY"/>
</dbReference>
<dbReference type="Pfam" id="PF21249">
    <property type="entry name" value="GyrB_hook"/>
    <property type="match status" value="1"/>
</dbReference>
<dbReference type="HAMAP" id="MF_01898">
    <property type="entry name" value="GyrB"/>
    <property type="match status" value="1"/>
</dbReference>
<evidence type="ECO:0000256" key="11">
    <source>
        <dbReference type="ARBA" id="ARBA00023125"/>
    </source>
</evidence>
<evidence type="ECO:0000256" key="12">
    <source>
        <dbReference type="ARBA" id="ARBA00023235"/>
    </source>
</evidence>
<dbReference type="InterPro" id="IPR020568">
    <property type="entry name" value="Ribosomal_Su5_D2-typ_SF"/>
</dbReference>
<protein>
    <recommendedName>
        <fullName evidence="4 13">DNA gyrase subunit B</fullName>
        <ecNumber evidence="3 13">5.6.2.2</ecNumber>
    </recommendedName>
</protein>
<evidence type="ECO:0000256" key="13">
    <source>
        <dbReference type="HAMAP-Rule" id="MF_01898"/>
    </source>
</evidence>
<dbReference type="SUPFAM" id="SSF54211">
    <property type="entry name" value="Ribosomal protein S5 domain 2-like"/>
    <property type="match status" value="1"/>
</dbReference>
<dbReference type="NCBIfam" id="NF004189">
    <property type="entry name" value="PRK05644.1"/>
    <property type="match status" value="1"/>
</dbReference>
<dbReference type="InterPro" id="IPR001241">
    <property type="entry name" value="Topo_IIA"/>
</dbReference>
<keyword evidence="12 13" id="KW-0413">Isomerase</keyword>
<dbReference type="EMBL" id="KP165000">
    <property type="protein sequence ID" value="AJT34955.2"/>
    <property type="molecule type" value="Genomic_DNA"/>
</dbReference>
<comment type="cofactor">
    <cofactor evidence="13">
        <name>Mg(2+)</name>
        <dbReference type="ChEBI" id="CHEBI:18420"/>
    </cofactor>
    <cofactor evidence="13">
        <name>Mn(2+)</name>
        <dbReference type="ChEBI" id="CHEBI:29035"/>
    </cofactor>
    <cofactor evidence="13">
        <name>Ca(2+)</name>
        <dbReference type="ChEBI" id="CHEBI:29108"/>
    </cofactor>
    <text evidence="13">Binds two Mg(2+) per subunit. The magnesium ions form salt bridges with both the protein and the DNA. Can also accept other divalent metal cations, such as Mn(2+) or Ca(2+).</text>
</comment>
<dbReference type="Pfam" id="PF00204">
    <property type="entry name" value="DNA_gyraseB"/>
    <property type="match status" value="1"/>
</dbReference>
<dbReference type="Pfam" id="PF18053">
    <property type="entry name" value="GyrB_insert"/>
    <property type="match status" value="1"/>
</dbReference>
<comment type="subcellular location">
    <subcellularLocation>
        <location evidence="13">Cytoplasm</location>
    </subcellularLocation>
</comment>
<dbReference type="InterPro" id="IPR013760">
    <property type="entry name" value="Topo_IIA-like_dom_sf"/>
</dbReference>
<dbReference type="GO" id="GO:0006261">
    <property type="term" value="P:DNA-templated DNA replication"/>
    <property type="evidence" value="ECO:0007669"/>
    <property type="project" value="UniProtKB-UniRule"/>
</dbReference>
<dbReference type="FunFam" id="3.40.50.670:FF:000004">
    <property type="entry name" value="DNA gyrase subunit B"/>
    <property type="match status" value="1"/>
</dbReference>
<dbReference type="FunFam" id="3.30.565.10:FF:000002">
    <property type="entry name" value="DNA gyrase subunit B"/>
    <property type="match status" value="1"/>
</dbReference>
<feature type="domain" description="Toprim" evidence="14">
    <location>
        <begin position="420"/>
        <end position="535"/>
    </location>
</feature>
<keyword evidence="9 13" id="KW-0460">Magnesium</keyword>
<evidence type="ECO:0000256" key="2">
    <source>
        <dbReference type="ARBA" id="ARBA00010708"/>
    </source>
</evidence>
<feature type="binding site" evidence="13">
    <location>
        <position position="500"/>
    </location>
    <ligand>
        <name>Mg(2+)</name>
        <dbReference type="ChEBI" id="CHEBI:18420"/>
        <label>2</label>
    </ligand>
</feature>
<keyword evidence="10 13" id="KW-0799">Topoisomerase</keyword>
<name>A0A0M3M1X5_9GAMM</name>
<evidence type="ECO:0000256" key="8">
    <source>
        <dbReference type="ARBA" id="ARBA00022840"/>
    </source>
</evidence>
<dbReference type="NCBIfam" id="NF011501">
    <property type="entry name" value="PRK14939.1"/>
    <property type="match status" value="1"/>
</dbReference>
<dbReference type="EC" id="5.6.2.2" evidence="3 13"/>
<dbReference type="AlphaFoldDB" id="A0A0M3M1X5"/>
<comment type="similarity">
    <text evidence="2 13">Belongs to the type II topoisomerase GyrB family.</text>
</comment>
<gene>
    <name evidence="13 15" type="primary">gyrB</name>
</gene>
<dbReference type="Pfam" id="PF00986">
    <property type="entry name" value="DNA_gyraseB_C"/>
    <property type="match status" value="1"/>
</dbReference>
<dbReference type="InterPro" id="IPR041423">
    <property type="entry name" value="GyrB_insert"/>
</dbReference>
<keyword evidence="11" id="KW-0238">DNA-binding</keyword>
<evidence type="ECO:0000256" key="6">
    <source>
        <dbReference type="ARBA" id="ARBA00022723"/>
    </source>
</evidence>
<dbReference type="InterPro" id="IPR014721">
    <property type="entry name" value="Ribsml_uS5_D2-typ_fold_subgr"/>
</dbReference>
<dbReference type="Gene3D" id="3.30.565.10">
    <property type="entry name" value="Histidine kinase-like ATPase, C-terminal domain"/>
    <property type="match status" value="1"/>
</dbReference>
<dbReference type="PROSITE" id="PS50880">
    <property type="entry name" value="TOPRIM"/>
    <property type="match status" value="1"/>
</dbReference>